<dbReference type="InterPro" id="IPR013783">
    <property type="entry name" value="Ig-like_fold"/>
</dbReference>
<proteinExistence type="predicted"/>
<dbReference type="SUPFAM" id="SSF47413">
    <property type="entry name" value="lambda repressor-like DNA-binding domains"/>
    <property type="match status" value="1"/>
</dbReference>
<keyword evidence="1" id="KW-0472">Membrane</keyword>
<dbReference type="Gene3D" id="2.60.40.10">
    <property type="entry name" value="Immunoglobulins"/>
    <property type="match status" value="1"/>
</dbReference>
<dbReference type="Gene3D" id="1.10.260.40">
    <property type="entry name" value="lambda repressor-like DNA-binding domains"/>
    <property type="match status" value="1"/>
</dbReference>
<dbReference type="EMBL" id="PFEE01000006">
    <property type="protein sequence ID" value="PJE63988.1"/>
    <property type="molecule type" value="Genomic_DNA"/>
</dbReference>
<dbReference type="InterPro" id="IPR010982">
    <property type="entry name" value="Lambda_DNA-bd_dom_sf"/>
</dbReference>
<sequence length="202" mass="23465">MRPLNEVLKQQREVRAITREELHKQTNISMHHIEAIEEGKWDVFPSFGYLSSIIRRYARAVGMVEERALSLLRRDCADKQNKFIRTSGYMHRTLTSIPIAVIGVIAVILLFAYIELRTIFVKPRLELQPTPSRITRSEPLVIKGSTDRGVLLYLNKERIYQNEKGAFTQELYLRPGRQELEFLAIGENGQETRRTITVDVRL</sequence>
<keyword evidence="1" id="KW-0812">Transmembrane</keyword>
<protein>
    <recommendedName>
        <fullName evidence="4">HTH cro/C1-type domain-containing protein</fullName>
    </recommendedName>
</protein>
<name>A0A2M8KVP1_9BACT</name>
<organism evidence="2 3">
    <name type="scientific">Candidatus Roizmanbacteria bacterium CG10_big_fil_rev_8_21_14_0_10_45_7</name>
    <dbReference type="NCBI Taxonomy" id="1974854"/>
    <lineage>
        <taxon>Bacteria</taxon>
        <taxon>Candidatus Roizmaniibacteriota</taxon>
    </lineage>
</organism>
<dbReference type="Proteomes" id="UP000231569">
    <property type="component" value="Unassembled WGS sequence"/>
</dbReference>
<evidence type="ECO:0000313" key="3">
    <source>
        <dbReference type="Proteomes" id="UP000231569"/>
    </source>
</evidence>
<accession>A0A2M8KVP1</accession>
<evidence type="ECO:0000313" key="2">
    <source>
        <dbReference type="EMBL" id="PJE63988.1"/>
    </source>
</evidence>
<dbReference type="PANTHER" id="PTHR34475:SF1">
    <property type="entry name" value="CYTOSKELETON PROTEIN RODZ"/>
    <property type="match status" value="1"/>
</dbReference>
<dbReference type="GO" id="GO:0003677">
    <property type="term" value="F:DNA binding"/>
    <property type="evidence" value="ECO:0007669"/>
    <property type="project" value="InterPro"/>
</dbReference>
<dbReference type="PANTHER" id="PTHR34475">
    <property type="match status" value="1"/>
</dbReference>
<dbReference type="Pfam" id="PF13413">
    <property type="entry name" value="HTH_25"/>
    <property type="match status" value="1"/>
</dbReference>
<gene>
    <name evidence="2" type="ORF">COU89_00350</name>
</gene>
<comment type="caution">
    <text evidence="2">The sequence shown here is derived from an EMBL/GenBank/DDBJ whole genome shotgun (WGS) entry which is preliminary data.</text>
</comment>
<reference evidence="3" key="1">
    <citation type="submission" date="2017-09" db="EMBL/GenBank/DDBJ databases">
        <title>Depth-based differentiation of microbial function through sediment-hosted aquifers and enrichment of novel symbionts in the deep terrestrial subsurface.</title>
        <authorList>
            <person name="Probst A.J."/>
            <person name="Ladd B."/>
            <person name="Jarett J.K."/>
            <person name="Geller-Mcgrath D.E."/>
            <person name="Sieber C.M.K."/>
            <person name="Emerson J.B."/>
            <person name="Anantharaman K."/>
            <person name="Thomas B.C."/>
            <person name="Malmstrom R."/>
            <person name="Stieglmeier M."/>
            <person name="Klingl A."/>
            <person name="Woyke T."/>
            <person name="Ryan C.M."/>
            <person name="Banfield J.F."/>
        </authorList>
    </citation>
    <scope>NUCLEOTIDE SEQUENCE [LARGE SCALE GENOMIC DNA]</scope>
</reference>
<dbReference type="AlphaFoldDB" id="A0A2M8KVP1"/>
<evidence type="ECO:0000256" key="1">
    <source>
        <dbReference type="SAM" id="Phobius"/>
    </source>
</evidence>
<feature type="transmembrane region" description="Helical" evidence="1">
    <location>
        <begin position="94"/>
        <end position="114"/>
    </location>
</feature>
<keyword evidence="1" id="KW-1133">Transmembrane helix</keyword>
<dbReference type="InterPro" id="IPR050400">
    <property type="entry name" value="Bact_Cytoskel_RodZ"/>
</dbReference>
<evidence type="ECO:0008006" key="4">
    <source>
        <dbReference type="Google" id="ProtNLM"/>
    </source>
</evidence>